<sequence>MESNVFRKKTLDRISSPEQLSDYLKVSNPGIWIIMSAVVLLLLGIIAWSAVGVLESVVAAKAFVKDGEAKIVIISEGSKEINTGMSIRVASDEYLISKVVTDEYGRSIAIANVSLPDGDYDAEIVTQQIHPIEFLLEGG</sequence>
<name>A0A1I5XBA7_9FIRM</name>
<keyword evidence="1" id="KW-0472">Membrane</keyword>
<evidence type="ECO:0008006" key="4">
    <source>
        <dbReference type="Google" id="ProtNLM"/>
    </source>
</evidence>
<reference evidence="3" key="1">
    <citation type="submission" date="2016-10" db="EMBL/GenBank/DDBJ databases">
        <authorList>
            <person name="Varghese N."/>
            <person name="Submissions S."/>
        </authorList>
    </citation>
    <scope>NUCLEOTIDE SEQUENCE [LARGE SCALE GENOMIC DNA]</scope>
    <source>
        <strain evidence="3">P18</strain>
    </source>
</reference>
<evidence type="ECO:0000256" key="1">
    <source>
        <dbReference type="SAM" id="Phobius"/>
    </source>
</evidence>
<evidence type="ECO:0000313" key="3">
    <source>
        <dbReference type="Proteomes" id="UP000182624"/>
    </source>
</evidence>
<keyword evidence="3" id="KW-1185">Reference proteome</keyword>
<keyword evidence="1" id="KW-0812">Transmembrane</keyword>
<protein>
    <recommendedName>
        <fullName evidence="4">NHLM bacteriocin system secretion protein</fullName>
    </recommendedName>
</protein>
<evidence type="ECO:0000313" key="2">
    <source>
        <dbReference type="EMBL" id="SFQ29273.1"/>
    </source>
</evidence>
<dbReference type="Proteomes" id="UP000182624">
    <property type="component" value="Unassembled WGS sequence"/>
</dbReference>
<accession>A0A1I5XBA7</accession>
<dbReference type="RefSeq" id="WP_074890896.1">
    <property type="nucleotide sequence ID" value="NZ_FOXO01000030.1"/>
</dbReference>
<gene>
    <name evidence="2" type="ORF">SAMN04487928_13016</name>
</gene>
<organism evidence="2 3">
    <name type="scientific">Butyrivibrio proteoclasticus</name>
    <dbReference type="NCBI Taxonomy" id="43305"/>
    <lineage>
        <taxon>Bacteria</taxon>
        <taxon>Bacillati</taxon>
        <taxon>Bacillota</taxon>
        <taxon>Clostridia</taxon>
        <taxon>Lachnospirales</taxon>
        <taxon>Lachnospiraceae</taxon>
        <taxon>Butyrivibrio</taxon>
    </lineage>
</organism>
<dbReference type="OrthoDB" id="1822314at2"/>
<proteinExistence type="predicted"/>
<feature type="transmembrane region" description="Helical" evidence="1">
    <location>
        <begin position="31"/>
        <end position="54"/>
    </location>
</feature>
<dbReference type="EMBL" id="FOXO01000030">
    <property type="protein sequence ID" value="SFQ29273.1"/>
    <property type="molecule type" value="Genomic_DNA"/>
</dbReference>
<dbReference type="AlphaFoldDB" id="A0A1I5XBA7"/>
<keyword evidence="1" id="KW-1133">Transmembrane helix</keyword>